<keyword evidence="4" id="KW-0812">Transmembrane</keyword>
<dbReference type="InterPro" id="IPR001128">
    <property type="entry name" value="Cyt_P450"/>
</dbReference>
<dbReference type="Gene3D" id="1.10.630.10">
    <property type="entry name" value="Cytochrome P450"/>
    <property type="match status" value="1"/>
</dbReference>
<organism evidence="5 6">
    <name type="scientific">Botryotinia narcissicola</name>
    <dbReference type="NCBI Taxonomy" id="278944"/>
    <lineage>
        <taxon>Eukaryota</taxon>
        <taxon>Fungi</taxon>
        <taxon>Dikarya</taxon>
        <taxon>Ascomycota</taxon>
        <taxon>Pezizomycotina</taxon>
        <taxon>Leotiomycetes</taxon>
        <taxon>Helotiales</taxon>
        <taxon>Sclerotiniaceae</taxon>
        <taxon>Botryotinia</taxon>
    </lineage>
</organism>
<dbReference type="AlphaFoldDB" id="A0A4Z1HP69"/>
<dbReference type="PANTHER" id="PTHR24305:SF166">
    <property type="entry name" value="CYTOCHROME P450 12A4, MITOCHONDRIAL-RELATED"/>
    <property type="match status" value="1"/>
</dbReference>
<reference evidence="5 6" key="1">
    <citation type="submission" date="2017-12" db="EMBL/GenBank/DDBJ databases">
        <title>Comparative genomics of Botrytis spp.</title>
        <authorList>
            <person name="Valero-Jimenez C.A."/>
            <person name="Tapia P."/>
            <person name="Veloso J."/>
            <person name="Silva-Moreno E."/>
            <person name="Staats M."/>
            <person name="Valdes J.H."/>
            <person name="Van Kan J.A.L."/>
        </authorList>
    </citation>
    <scope>NUCLEOTIDE SEQUENCE [LARGE SCALE GENOMIC DNA]</scope>
    <source>
        <strain evidence="5 6">MUCL2120</strain>
    </source>
</reference>
<feature type="transmembrane region" description="Helical" evidence="4">
    <location>
        <begin position="9"/>
        <end position="28"/>
    </location>
</feature>
<protein>
    <recommendedName>
        <fullName evidence="7">Cytochrome P450 monooxygenase</fullName>
    </recommendedName>
</protein>
<dbReference type="GO" id="GO:0020037">
    <property type="term" value="F:heme binding"/>
    <property type="evidence" value="ECO:0007669"/>
    <property type="project" value="InterPro"/>
</dbReference>
<dbReference type="STRING" id="278944.A0A4Z1HP69"/>
<dbReference type="GO" id="GO:0004497">
    <property type="term" value="F:monooxygenase activity"/>
    <property type="evidence" value="ECO:0007669"/>
    <property type="project" value="InterPro"/>
</dbReference>
<feature type="binding site" description="axial binding residue" evidence="3">
    <location>
        <position position="524"/>
    </location>
    <ligand>
        <name>heme</name>
        <dbReference type="ChEBI" id="CHEBI:30413"/>
    </ligand>
    <ligandPart>
        <name>Fe</name>
        <dbReference type="ChEBI" id="CHEBI:18248"/>
    </ligandPart>
</feature>
<evidence type="ECO:0000256" key="3">
    <source>
        <dbReference type="PIRSR" id="PIRSR602401-1"/>
    </source>
</evidence>
<keyword evidence="3" id="KW-0479">Metal-binding</keyword>
<dbReference type="InterPro" id="IPR002401">
    <property type="entry name" value="Cyt_P450_E_grp-I"/>
</dbReference>
<comment type="caution">
    <text evidence="5">The sequence shown here is derived from an EMBL/GenBank/DDBJ whole genome shotgun (WGS) entry which is preliminary data.</text>
</comment>
<keyword evidence="3" id="KW-0349">Heme</keyword>
<keyword evidence="4" id="KW-1133">Transmembrane helix</keyword>
<proteinExistence type="inferred from homology"/>
<dbReference type="GO" id="GO:0005506">
    <property type="term" value="F:iron ion binding"/>
    <property type="evidence" value="ECO:0007669"/>
    <property type="project" value="InterPro"/>
</dbReference>
<evidence type="ECO:0000313" key="5">
    <source>
        <dbReference type="EMBL" id="TGO50664.1"/>
    </source>
</evidence>
<evidence type="ECO:0000256" key="2">
    <source>
        <dbReference type="ARBA" id="ARBA00023026"/>
    </source>
</evidence>
<evidence type="ECO:0000256" key="4">
    <source>
        <dbReference type="SAM" id="Phobius"/>
    </source>
</evidence>
<dbReference type="PRINTS" id="PR00385">
    <property type="entry name" value="P450"/>
</dbReference>
<dbReference type="Pfam" id="PF00067">
    <property type="entry name" value="p450"/>
    <property type="match status" value="1"/>
</dbReference>
<dbReference type="PANTHER" id="PTHR24305">
    <property type="entry name" value="CYTOCHROME P450"/>
    <property type="match status" value="1"/>
</dbReference>
<dbReference type="EMBL" id="PQXJ01000385">
    <property type="protein sequence ID" value="TGO50664.1"/>
    <property type="molecule type" value="Genomic_DNA"/>
</dbReference>
<dbReference type="InterPro" id="IPR036396">
    <property type="entry name" value="Cyt_P450_sf"/>
</dbReference>
<feature type="transmembrane region" description="Helical" evidence="4">
    <location>
        <begin position="34"/>
        <end position="57"/>
    </location>
</feature>
<dbReference type="InterPro" id="IPR050121">
    <property type="entry name" value="Cytochrome_P450_monoxygenase"/>
</dbReference>
<comment type="similarity">
    <text evidence="1">Belongs to the cytochrome P450 family.</text>
</comment>
<evidence type="ECO:0000313" key="6">
    <source>
        <dbReference type="Proteomes" id="UP000297452"/>
    </source>
</evidence>
<name>A0A4Z1HP69_9HELO</name>
<keyword evidence="3" id="KW-0408">Iron</keyword>
<dbReference type="Proteomes" id="UP000297452">
    <property type="component" value="Unassembled WGS sequence"/>
</dbReference>
<sequence length="593" mass="67459">MTILARESYRFFSISSFIWLPIFVLSFFECSALSVVAPLALTLVVLLPVSFAIWNLVCLVKNYRIALTIGIPIRILIASGDNPVWILASGIVLPIVKAVFGDCDIVRYSTPGWEFKDKYTMHQKLGNAVIHVSAGRNWLYLCDSDSVNEVFKRKDDFDRPPDLLAVLSVFGPNISTAVGPEWQRQRKITSAPFNDKNNRLVWIEGSRQADEILQFWKSLKGPITRTDKDTRTFSLHVLSGAGFGKSYSFKRSTEQPETGHTFNYRDSLALVLENRLLILVLGPKLVSKLSWPPKWKRIGQATVDFKFYMAEMLKDEKDAIAHGKPRSATFTSSLLRASKEQSQLSSNRSALSGFQGLTEEEIYGNLFVYNFAGHDTTAVVLNWTIYLLAAHPEVQEWISEEINTVITNDMPSTWDFKEIYPRLNRCLAIMLETVRLYNPLIGICKSTFEIPQPLTVDGRTITIPPDTRIYCEFQRLTLTSAILGPQRWILNKAENIHSSPIEREYIRTPPKGSYQPWSDSIRACPGKKFSQVEFVAAMVALFKRDRVEIVREEGETEEEAKERVMSMVKDNVIVLLLQMRNPDKVGVRWVSRV</sequence>
<dbReference type="GO" id="GO:0016705">
    <property type="term" value="F:oxidoreductase activity, acting on paired donors, with incorporation or reduction of molecular oxygen"/>
    <property type="evidence" value="ECO:0007669"/>
    <property type="project" value="InterPro"/>
</dbReference>
<accession>A0A4Z1HP69</accession>
<evidence type="ECO:0000256" key="1">
    <source>
        <dbReference type="ARBA" id="ARBA00010617"/>
    </source>
</evidence>
<keyword evidence="2" id="KW-0843">Virulence</keyword>
<dbReference type="SUPFAM" id="SSF48264">
    <property type="entry name" value="Cytochrome P450"/>
    <property type="match status" value="1"/>
</dbReference>
<keyword evidence="4" id="KW-0472">Membrane</keyword>
<dbReference type="PRINTS" id="PR00463">
    <property type="entry name" value="EP450I"/>
</dbReference>
<keyword evidence="6" id="KW-1185">Reference proteome</keyword>
<dbReference type="OrthoDB" id="1470350at2759"/>
<comment type="cofactor">
    <cofactor evidence="3">
        <name>heme</name>
        <dbReference type="ChEBI" id="CHEBI:30413"/>
    </cofactor>
</comment>
<gene>
    <name evidence="5" type="ORF">BOTNAR_0385g00070</name>
</gene>
<evidence type="ECO:0008006" key="7">
    <source>
        <dbReference type="Google" id="ProtNLM"/>
    </source>
</evidence>